<proteinExistence type="predicted"/>
<gene>
    <name evidence="1" type="ORF">NC653_032541</name>
</gene>
<comment type="caution">
    <text evidence="1">The sequence shown here is derived from an EMBL/GenBank/DDBJ whole genome shotgun (WGS) entry which is preliminary data.</text>
</comment>
<dbReference type="AlphaFoldDB" id="A0AAD6PZY0"/>
<evidence type="ECO:0000313" key="2">
    <source>
        <dbReference type="Proteomes" id="UP001164929"/>
    </source>
</evidence>
<organism evidence="1 2">
    <name type="scientific">Populus alba x Populus x berolinensis</name>
    <dbReference type="NCBI Taxonomy" id="444605"/>
    <lineage>
        <taxon>Eukaryota</taxon>
        <taxon>Viridiplantae</taxon>
        <taxon>Streptophyta</taxon>
        <taxon>Embryophyta</taxon>
        <taxon>Tracheophyta</taxon>
        <taxon>Spermatophyta</taxon>
        <taxon>Magnoliopsida</taxon>
        <taxon>eudicotyledons</taxon>
        <taxon>Gunneridae</taxon>
        <taxon>Pentapetalae</taxon>
        <taxon>rosids</taxon>
        <taxon>fabids</taxon>
        <taxon>Malpighiales</taxon>
        <taxon>Salicaceae</taxon>
        <taxon>Saliceae</taxon>
        <taxon>Populus</taxon>
    </lineage>
</organism>
<name>A0AAD6PZY0_9ROSI</name>
<dbReference type="EMBL" id="JAQIZT010000014">
    <property type="protein sequence ID" value="KAJ6972008.1"/>
    <property type="molecule type" value="Genomic_DNA"/>
</dbReference>
<sequence length="23" mass="2761">MGRFLVKLKHLPWIFPQTSPMSF</sequence>
<dbReference type="Proteomes" id="UP001164929">
    <property type="component" value="Chromosome 14"/>
</dbReference>
<evidence type="ECO:0000313" key="1">
    <source>
        <dbReference type="EMBL" id="KAJ6972008.1"/>
    </source>
</evidence>
<protein>
    <submittedName>
        <fullName evidence="1">Uncharacterized protein</fullName>
    </submittedName>
</protein>
<accession>A0AAD6PZY0</accession>
<reference evidence="1" key="1">
    <citation type="journal article" date="2023" name="Mol. Ecol. Resour.">
        <title>Chromosome-level genome assembly of a triploid poplar Populus alba 'Berolinensis'.</title>
        <authorList>
            <person name="Chen S."/>
            <person name="Yu Y."/>
            <person name="Wang X."/>
            <person name="Wang S."/>
            <person name="Zhang T."/>
            <person name="Zhou Y."/>
            <person name="He R."/>
            <person name="Meng N."/>
            <person name="Wang Y."/>
            <person name="Liu W."/>
            <person name="Liu Z."/>
            <person name="Liu J."/>
            <person name="Guo Q."/>
            <person name="Huang H."/>
            <person name="Sederoff R.R."/>
            <person name="Wang G."/>
            <person name="Qu G."/>
            <person name="Chen S."/>
        </authorList>
    </citation>
    <scope>NUCLEOTIDE SEQUENCE</scope>
    <source>
        <strain evidence="1">SC-2020</strain>
    </source>
</reference>
<keyword evidence="2" id="KW-1185">Reference proteome</keyword>